<evidence type="ECO:0000313" key="3">
    <source>
        <dbReference type="Proteomes" id="UP000234681"/>
    </source>
</evidence>
<sequence>MGRTAGVQGPCSSQGSRFWGSNLYPKAWWQAPLPPEPPHRACIGFLKRQVTQPSSEYVSCASVEFHIYSNESETGSTSRHWQRGGEGGCTHNGLEPEAGVQRVPFY</sequence>
<dbReference type="EMBL" id="CH473975">
    <property type="protein sequence ID" value="EDL95783.1"/>
    <property type="molecule type" value="Genomic_DNA"/>
</dbReference>
<dbReference type="AlphaFoldDB" id="A6J5B0"/>
<organism evidence="2 3">
    <name type="scientific">Rattus norvegicus</name>
    <name type="common">Rat</name>
    <dbReference type="NCBI Taxonomy" id="10116"/>
    <lineage>
        <taxon>Eukaryota</taxon>
        <taxon>Metazoa</taxon>
        <taxon>Chordata</taxon>
        <taxon>Craniata</taxon>
        <taxon>Vertebrata</taxon>
        <taxon>Euteleostomi</taxon>
        <taxon>Mammalia</taxon>
        <taxon>Eutheria</taxon>
        <taxon>Euarchontoglires</taxon>
        <taxon>Glires</taxon>
        <taxon>Rodentia</taxon>
        <taxon>Myomorpha</taxon>
        <taxon>Muroidea</taxon>
        <taxon>Muridae</taxon>
        <taxon>Murinae</taxon>
        <taxon>Rattus</taxon>
    </lineage>
</organism>
<gene>
    <name evidence="2" type="ORF">rCG_58235</name>
</gene>
<proteinExistence type="predicted"/>
<evidence type="ECO:0000256" key="1">
    <source>
        <dbReference type="SAM" id="MobiDB-lite"/>
    </source>
</evidence>
<accession>A6J5B0</accession>
<protein>
    <submittedName>
        <fullName evidence="2">RCG58235</fullName>
    </submittedName>
</protein>
<evidence type="ECO:0000313" key="2">
    <source>
        <dbReference type="EMBL" id="EDL95783.1"/>
    </source>
</evidence>
<dbReference type="Proteomes" id="UP000234681">
    <property type="component" value="Chromosome 8"/>
</dbReference>
<reference evidence="3" key="1">
    <citation type="submission" date="2005-09" db="EMBL/GenBank/DDBJ databases">
        <authorList>
            <person name="Mural R.J."/>
            <person name="Li P.W."/>
            <person name="Adams M.D."/>
            <person name="Amanatides P.G."/>
            <person name="Baden-Tillson H."/>
            <person name="Barnstead M."/>
            <person name="Chin S.H."/>
            <person name="Dew I."/>
            <person name="Evans C.A."/>
            <person name="Ferriera S."/>
            <person name="Flanigan M."/>
            <person name="Fosler C."/>
            <person name="Glodek A."/>
            <person name="Gu Z."/>
            <person name="Holt R.A."/>
            <person name="Jennings D."/>
            <person name="Kraft C.L."/>
            <person name="Lu F."/>
            <person name="Nguyen T."/>
            <person name="Nusskern D.R."/>
            <person name="Pfannkoch C.M."/>
            <person name="Sitter C."/>
            <person name="Sutton G.G."/>
            <person name="Venter J.C."/>
            <person name="Wang Z."/>
            <person name="Woodage T."/>
            <person name="Zheng X.H."/>
            <person name="Zhong F."/>
        </authorList>
    </citation>
    <scope>NUCLEOTIDE SEQUENCE [LARGE SCALE GENOMIC DNA]</scope>
    <source>
        <strain>BN</strain>
        <strain evidence="3">Sprague-Dawley</strain>
    </source>
</reference>
<name>A6J5B0_RAT</name>
<feature type="region of interest" description="Disordered" evidence="1">
    <location>
        <begin position="74"/>
        <end position="106"/>
    </location>
</feature>